<feature type="compositionally biased region" description="Basic and acidic residues" evidence="4">
    <location>
        <begin position="517"/>
        <end position="531"/>
    </location>
</feature>
<comment type="caution">
    <text evidence="8">The sequence shown here is derived from an EMBL/GenBank/DDBJ whole genome shotgun (WGS) entry which is preliminary data.</text>
</comment>
<dbReference type="SUPFAM" id="SSF56519">
    <property type="entry name" value="Penicillin binding protein dimerisation domain"/>
    <property type="match status" value="1"/>
</dbReference>
<dbReference type="Gene3D" id="3.90.1310.10">
    <property type="entry name" value="Penicillin-binding protein 2a (Domain 2)"/>
    <property type="match status" value="1"/>
</dbReference>
<dbReference type="SUPFAM" id="SSF56601">
    <property type="entry name" value="beta-lactamase/transpeptidase-like"/>
    <property type="match status" value="1"/>
</dbReference>
<evidence type="ECO:0000259" key="7">
    <source>
        <dbReference type="Pfam" id="PF03717"/>
    </source>
</evidence>
<dbReference type="GO" id="GO:0005886">
    <property type="term" value="C:plasma membrane"/>
    <property type="evidence" value="ECO:0007669"/>
    <property type="project" value="TreeGrafter"/>
</dbReference>
<keyword evidence="9" id="KW-1185">Reference proteome</keyword>
<keyword evidence="5" id="KW-0812">Transmembrane</keyword>
<dbReference type="OrthoDB" id="9789078at2"/>
<feature type="compositionally biased region" description="Basic and acidic residues" evidence="4">
    <location>
        <begin position="1"/>
        <end position="17"/>
    </location>
</feature>
<gene>
    <name evidence="8" type="ORF">FHX37_1916</name>
</gene>
<dbReference type="InterPro" id="IPR050515">
    <property type="entry name" value="Beta-lactam/transpept"/>
</dbReference>
<dbReference type="EMBL" id="VFQC01000001">
    <property type="protein sequence ID" value="TQN31991.1"/>
    <property type="molecule type" value="Genomic_DNA"/>
</dbReference>
<dbReference type="Pfam" id="PF00905">
    <property type="entry name" value="Transpeptidase"/>
    <property type="match status" value="1"/>
</dbReference>
<dbReference type="InterPro" id="IPR005311">
    <property type="entry name" value="PBP_dimer"/>
</dbReference>
<sequence>MNSSRDRYPNGRRRSADGRATGKNGNQRPTSGARQRQRASGTDRRSSASRQGPPRRGPGGRPASPRLGRYFRRSDPKRRLRIAAVLMAGVMALFAVRLVQIQGIDAANYASEAAEARLTTLDVPTVRGDIVGANGHTFATSIEVRTVFVDPAEIHDDQRDEVVDELSQRLDLEPDDVRSKIDAEQSRYEVVKRNVLPAGWKKLDELGLHGVGAQVDYKRVYPDETAAADLVGFTGDDGDGLEGLEAVMDGTLAGEPGKRQVEMGASGTRIPMAGGLVKKPTPGQDVRLTLDQDIQWKAQQALSEQVEKLDAEGGSVIAMRPTGEIVAMADYPSYSPDDIDDSAPEERLNGAVTESFEPGSTNKVITAAGAMEEGLVDPETVFTVPDSIQRYDRTFTDSEKHETQRLTLNGIIAQSSNVGTIQVGEELGADRLYEYLGKFGFGKPTGLDLPGENAGMLTDPDDWSGTRLPTISFGQGISVNAVQMASVYATIANGGVRTEPTILEGTVGADGELTPAEDPKRERVVSEETADNTRRMLEAVTGEEGTAPNANIPGYRVAGKTGTAERFNPETGNYEDGGYTASFVGFAPADDPELIVQAVVNDPEDDYYGNDAAAPVFSDVMSFALKSEQVPPSGSGAPDVRLFEEE</sequence>
<reference evidence="8 9" key="1">
    <citation type="submission" date="2019-06" db="EMBL/GenBank/DDBJ databases">
        <title>Sequencing the genomes of 1000 actinobacteria strains.</title>
        <authorList>
            <person name="Klenk H.-P."/>
        </authorList>
    </citation>
    <scope>NUCLEOTIDE SEQUENCE [LARGE SCALE GENOMIC DNA]</scope>
    <source>
        <strain evidence="8 9">DSM 45015</strain>
    </source>
</reference>
<name>A0A543NJE9_9ACTN</name>
<feature type="compositionally biased region" description="Polar residues" evidence="4">
    <location>
        <begin position="23"/>
        <end position="40"/>
    </location>
</feature>
<feature type="region of interest" description="Disordered" evidence="4">
    <location>
        <begin position="508"/>
        <end position="531"/>
    </location>
</feature>
<feature type="transmembrane region" description="Helical" evidence="5">
    <location>
        <begin position="80"/>
        <end position="99"/>
    </location>
</feature>
<dbReference type="GO" id="GO:0071555">
    <property type="term" value="P:cell wall organization"/>
    <property type="evidence" value="ECO:0007669"/>
    <property type="project" value="TreeGrafter"/>
</dbReference>
<evidence type="ECO:0000313" key="8">
    <source>
        <dbReference type="EMBL" id="TQN31991.1"/>
    </source>
</evidence>
<feature type="domain" description="Penicillin-binding protein dimerisation" evidence="7">
    <location>
        <begin position="125"/>
        <end position="270"/>
    </location>
</feature>
<dbReference type="InterPro" id="IPR012338">
    <property type="entry name" value="Beta-lactam/transpept-like"/>
</dbReference>
<evidence type="ECO:0000256" key="2">
    <source>
        <dbReference type="ARBA" id="ARBA00007171"/>
    </source>
</evidence>
<dbReference type="GO" id="GO:0008658">
    <property type="term" value="F:penicillin binding"/>
    <property type="evidence" value="ECO:0007669"/>
    <property type="project" value="InterPro"/>
</dbReference>
<dbReference type="Gene3D" id="3.40.710.10">
    <property type="entry name" value="DD-peptidase/beta-lactamase superfamily"/>
    <property type="match status" value="1"/>
</dbReference>
<dbReference type="Pfam" id="PF03717">
    <property type="entry name" value="PBP_dimer"/>
    <property type="match status" value="1"/>
</dbReference>
<evidence type="ECO:0000313" key="9">
    <source>
        <dbReference type="Proteomes" id="UP000317422"/>
    </source>
</evidence>
<accession>A0A543NJE9</accession>
<feature type="domain" description="Penicillin-binding protein transpeptidase" evidence="6">
    <location>
        <begin position="316"/>
        <end position="621"/>
    </location>
</feature>
<keyword evidence="3 5" id="KW-0472">Membrane</keyword>
<comment type="similarity">
    <text evidence="2">Belongs to the transpeptidase family.</text>
</comment>
<evidence type="ECO:0000259" key="6">
    <source>
        <dbReference type="Pfam" id="PF00905"/>
    </source>
</evidence>
<dbReference type="PANTHER" id="PTHR30627">
    <property type="entry name" value="PEPTIDOGLYCAN D,D-TRANSPEPTIDASE"/>
    <property type="match status" value="1"/>
</dbReference>
<evidence type="ECO:0000256" key="4">
    <source>
        <dbReference type="SAM" id="MobiDB-lite"/>
    </source>
</evidence>
<organism evidence="8 9">
    <name type="scientific">Haloactinospora alba</name>
    <dbReference type="NCBI Taxonomy" id="405555"/>
    <lineage>
        <taxon>Bacteria</taxon>
        <taxon>Bacillati</taxon>
        <taxon>Actinomycetota</taxon>
        <taxon>Actinomycetes</taxon>
        <taxon>Streptosporangiales</taxon>
        <taxon>Nocardiopsidaceae</taxon>
        <taxon>Haloactinospora</taxon>
    </lineage>
</organism>
<dbReference type="AlphaFoldDB" id="A0A543NJE9"/>
<evidence type="ECO:0000256" key="5">
    <source>
        <dbReference type="SAM" id="Phobius"/>
    </source>
</evidence>
<comment type="subcellular location">
    <subcellularLocation>
        <location evidence="1">Membrane</location>
    </subcellularLocation>
</comment>
<dbReference type="PANTHER" id="PTHR30627:SF1">
    <property type="entry name" value="PEPTIDOGLYCAN D,D-TRANSPEPTIDASE FTSI"/>
    <property type="match status" value="1"/>
</dbReference>
<evidence type="ECO:0000256" key="3">
    <source>
        <dbReference type="ARBA" id="ARBA00023136"/>
    </source>
</evidence>
<dbReference type="InterPro" id="IPR036138">
    <property type="entry name" value="PBP_dimer_sf"/>
</dbReference>
<dbReference type="Proteomes" id="UP000317422">
    <property type="component" value="Unassembled WGS sequence"/>
</dbReference>
<dbReference type="InterPro" id="IPR001460">
    <property type="entry name" value="PCN-bd_Tpept"/>
</dbReference>
<dbReference type="RefSeq" id="WP_141923560.1">
    <property type="nucleotide sequence ID" value="NZ_VFQC01000001.1"/>
</dbReference>
<feature type="region of interest" description="Disordered" evidence="4">
    <location>
        <begin position="1"/>
        <end position="72"/>
    </location>
</feature>
<keyword evidence="5" id="KW-1133">Transmembrane helix</keyword>
<proteinExistence type="inferred from homology"/>
<dbReference type="Gene3D" id="3.30.450.330">
    <property type="match status" value="1"/>
</dbReference>
<evidence type="ECO:0000256" key="1">
    <source>
        <dbReference type="ARBA" id="ARBA00004370"/>
    </source>
</evidence>
<protein>
    <submittedName>
        <fullName evidence="8">Peptidoglycan synthetase FtsI</fullName>
    </submittedName>
</protein>